<reference evidence="1 2" key="1">
    <citation type="journal article" date="2019" name="Genome Biol. Evol.">
        <title>Whole-Genome Sequencing of the Giant Devil Catfish, Bagarius yarrelli.</title>
        <authorList>
            <person name="Jiang W."/>
            <person name="Lv Y."/>
            <person name="Cheng L."/>
            <person name="Yang K."/>
            <person name="Chao B."/>
            <person name="Wang X."/>
            <person name="Li Y."/>
            <person name="Pan X."/>
            <person name="You X."/>
            <person name="Zhang Y."/>
            <person name="Yang J."/>
            <person name="Li J."/>
            <person name="Zhang X."/>
            <person name="Liu S."/>
            <person name="Sun C."/>
            <person name="Yang J."/>
            <person name="Shi Q."/>
        </authorList>
    </citation>
    <scope>NUCLEOTIDE SEQUENCE [LARGE SCALE GENOMIC DNA]</scope>
    <source>
        <strain evidence="1">JWS20170419001</strain>
        <tissue evidence="1">Muscle</tissue>
    </source>
</reference>
<evidence type="ECO:0000313" key="2">
    <source>
        <dbReference type="Proteomes" id="UP000319801"/>
    </source>
</evidence>
<dbReference type="EMBL" id="VCAZ01000003">
    <property type="protein sequence ID" value="TSK16140.1"/>
    <property type="molecule type" value="Genomic_DNA"/>
</dbReference>
<dbReference type="AlphaFoldDB" id="A0A556TJW7"/>
<evidence type="ECO:0000313" key="1">
    <source>
        <dbReference type="EMBL" id="TSK16140.1"/>
    </source>
</evidence>
<protein>
    <submittedName>
        <fullName evidence="1">Uncharacterized protein</fullName>
    </submittedName>
</protein>
<comment type="caution">
    <text evidence="1">The sequence shown here is derived from an EMBL/GenBank/DDBJ whole genome shotgun (WGS) entry which is preliminary data.</text>
</comment>
<name>A0A556TJW7_BAGYA</name>
<gene>
    <name evidence="1" type="ORF">Baya_1011</name>
</gene>
<sequence>MQHLRGLTADALIPGSKLQVESKPAVGIDEWTDKRSTRNAAIFTLHGVMGSEATGERVMQAAGCKEHKAALTASDCKESSENKLEKEQSFLPAVRLIVWSEFTGA</sequence>
<dbReference type="Proteomes" id="UP000319801">
    <property type="component" value="Unassembled WGS sequence"/>
</dbReference>
<accession>A0A556TJW7</accession>
<keyword evidence="2" id="KW-1185">Reference proteome</keyword>
<proteinExistence type="predicted"/>
<organism evidence="1 2">
    <name type="scientific">Bagarius yarrelli</name>
    <name type="common">Goonch</name>
    <name type="synonym">Bagrus yarrelli</name>
    <dbReference type="NCBI Taxonomy" id="175774"/>
    <lineage>
        <taxon>Eukaryota</taxon>
        <taxon>Metazoa</taxon>
        <taxon>Chordata</taxon>
        <taxon>Craniata</taxon>
        <taxon>Vertebrata</taxon>
        <taxon>Euteleostomi</taxon>
        <taxon>Actinopterygii</taxon>
        <taxon>Neopterygii</taxon>
        <taxon>Teleostei</taxon>
        <taxon>Ostariophysi</taxon>
        <taxon>Siluriformes</taxon>
        <taxon>Sisoridae</taxon>
        <taxon>Sisorinae</taxon>
        <taxon>Bagarius</taxon>
    </lineage>
</organism>